<dbReference type="AlphaFoldDB" id="A0ABC9P2H1"/>
<evidence type="ECO:0000256" key="1">
    <source>
        <dbReference type="SAM" id="Phobius"/>
    </source>
</evidence>
<dbReference type="EMBL" id="AEBE01000135">
    <property type="protein sequence ID" value="EFU89161.1"/>
    <property type="molecule type" value="Genomic_DNA"/>
</dbReference>
<accession>A0ABC9P2H1</accession>
<keyword evidence="1" id="KW-0812">Transmembrane</keyword>
<evidence type="ECO:0000313" key="2">
    <source>
        <dbReference type="EMBL" id="EFU89161.1"/>
    </source>
</evidence>
<protein>
    <submittedName>
        <fullName evidence="2">Uncharacterized protein</fullName>
    </submittedName>
</protein>
<keyword evidence="1" id="KW-0472">Membrane</keyword>
<evidence type="ECO:0000313" key="3">
    <source>
        <dbReference type="Proteomes" id="UP000004933"/>
    </source>
</evidence>
<dbReference type="Proteomes" id="UP000004933">
    <property type="component" value="Unassembled WGS sequence"/>
</dbReference>
<reference evidence="2 3" key="1">
    <citation type="submission" date="2010-09" db="EMBL/GenBank/DDBJ databases">
        <authorList>
            <person name="Weinstock G."/>
            <person name="Sodergren E."/>
            <person name="Clifton S."/>
            <person name="Fulton L."/>
            <person name="Fulton B."/>
            <person name="Courtney L."/>
            <person name="Fronick C."/>
            <person name="Harrison M."/>
            <person name="Strong C."/>
            <person name="Farmer C."/>
            <person name="Delahaunty K."/>
            <person name="Markovic C."/>
            <person name="Hall O."/>
            <person name="Minx P."/>
            <person name="Tomlinson C."/>
            <person name="Mitreva M."/>
            <person name="Hou S."/>
            <person name="Chen J."/>
            <person name="Wollam A."/>
            <person name="Pepin K.H."/>
            <person name="Johnson M."/>
            <person name="Bhonagiri V."/>
            <person name="Zhang X."/>
            <person name="Suruliraj S."/>
            <person name="Warren W."/>
            <person name="Chinwalla A."/>
            <person name="Mardis E.R."/>
            <person name="Wilson R.K."/>
        </authorList>
    </citation>
    <scope>NUCLEOTIDE SEQUENCE [LARGE SCALE GENOMIC DNA]</scope>
    <source>
        <strain evidence="2 3">TX0630</strain>
    </source>
</reference>
<sequence>MAVGAAKPVVQAVDFLMVAVVSGAWLVLVIVARQVTLPPLVTVSAVVRVKATLAFG</sequence>
<feature type="non-terminal residue" evidence="2">
    <location>
        <position position="56"/>
    </location>
</feature>
<proteinExistence type="predicted"/>
<keyword evidence="1" id="KW-1133">Transmembrane helix</keyword>
<gene>
    <name evidence="2" type="ORF">HMPREF9511_02870</name>
</gene>
<organism evidence="2 3">
    <name type="scientific">Enterococcus faecalis TX0630</name>
    <dbReference type="NCBI Taxonomy" id="749508"/>
    <lineage>
        <taxon>Bacteria</taxon>
        <taxon>Bacillati</taxon>
        <taxon>Bacillota</taxon>
        <taxon>Bacilli</taxon>
        <taxon>Lactobacillales</taxon>
        <taxon>Enterococcaceae</taxon>
        <taxon>Enterococcus</taxon>
    </lineage>
</organism>
<comment type="caution">
    <text evidence="2">The sequence shown here is derived from an EMBL/GenBank/DDBJ whole genome shotgun (WGS) entry which is preliminary data.</text>
</comment>
<feature type="transmembrane region" description="Helical" evidence="1">
    <location>
        <begin position="12"/>
        <end position="32"/>
    </location>
</feature>
<name>A0ABC9P2H1_ENTFL</name>